<name>A0A1I6M6Y6_9RHOB</name>
<keyword evidence="1" id="KW-0472">Membrane</keyword>
<dbReference type="AlphaFoldDB" id="A0A1I6M6Y6"/>
<organism evidence="2 3">
    <name type="scientific">Yoonia litorea</name>
    <dbReference type="NCBI Taxonomy" id="1123755"/>
    <lineage>
        <taxon>Bacteria</taxon>
        <taxon>Pseudomonadati</taxon>
        <taxon>Pseudomonadota</taxon>
        <taxon>Alphaproteobacteria</taxon>
        <taxon>Rhodobacterales</taxon>
        <taxon>Paracoccaceae</taxon>
        <taxon>Yoonia</taxon>
    </lineage>
</organism>
<dbReference type="RefSeq" id="WP_090205486.1">
    <property type="nucleotide sequence ID" value="NZ_FOZM01000001.1"/>
</dbReference>
<feature type="transmembrane region" description="Helical" evidence="1">
    <location>
        <begin position="7"/>
        <end position="24"/>
    </location>
</feature>
<protein>
    <recommendedName>
        <fullName evidence="4">Tellurite resistance protein</fullName>
    </recommendedName>
</protein>
<evidence type="ECO:0000313" key="2">
    <source>
        <dbReference type="EMBL" id="SFS11490.1"/>
    </source>
</evidence>
<evidence type="ECO:0008006" key="4">
    <source>
        <dbReference type="Google" id="ProtNLM"/>
    </source>
</evidence>
<sequence>MPTAGRLAGAVIFGLFGWYIATLAVPFFPESRPPDFWFPSALLISIFIGWRICGTRAGRGYNAATGIGLTAGAAIAFCLVFALAFEQMIKNSMRLRYSGPTEAIIDTFNLMAEYAVQFYSVSLIVTVIVGGMICAWMTEFVGQRFP</sequence>
<dbReference type="InterPro" id="IPR047784">
    <property type="entry name" value="TrgA"/>
</dbReference>
<accession>A0A1I6M6Y6</accession>
<dbReference type="Proteomes" id="UP000198926">
    <property type="component" value="Unassembled WGS sequence"/>
</dbReference>
<dbReference type="EMBL" id="FOZM01000001">
    <property type="protein sequence ID" value="SFS11490.1"/>
    <property type="molecule type" value="Genomic_DNA"/>
</dbReference>
<dbReference type="OrthoDB" id="7869508at2"/>
<dbReference type="NCBIfam" id="NF033773">
    <property type="entry name" value="tellur_TrgA"/>
    <property type="match status" value="1"/>
</dbReference>
<gene>
    <name evidence="2" type="ORF">SAMN05444714_1322</name>
</gene>
<feature type="transmembrane region" description="Helical" evidence="1">
    <location>
        <begin position="118"/>
        <end position="138"/>
    </location>
</feature>
<reference evidence="2 3" key="1">
    <citation type="submission" date="2016-10" db="EMBL/GenBank/DDBJ databases">
        <authorList>
            <person name="de Groot N.N."/>
        </authorList>
    </citation>
    <scope>NUCLEOTIDE SEQUENCE [LARGE SCALE GENOMIC DNA]</scope>
    <source>
        <strain evidence="2 3">DSM 29433</strain>
    </source>
</reference>
<keyword evidence="1" id="KW-1133">Transmembrane helix</keyword>
<evidence type="ECO:0000256" key="1">
    <source>
        <dbReference type="SAM" id="Phobius"/>
    </source>
</evidence>
<dbReference type="STRING" id="1123755.SAMN05444714_1322"/>
<evidence type="ECO:0000313" key="3">
    <source>
        <dbReference type="Proteomes" id="UP000198926"/>
    </source>
</evidence>
<keyword evidence="3" id="KW-1185">Reference proteome</keyword>
<proteinExistence type="predicted"/>
<feature type="transmembrane region" description="Helical" evidence="1">
    <location>
        <begin position="65"/>
        <end position="85"/>
    </location>
</feature>
<keyword evidence="1" id="KW-0812">Transmembrane</keyword>